<evidence type="ECO:0008006" key="11">
    <source>
        <dbReference type="Google" id="ProtNLM"/>
    </source>
</evidence>
<dbReference type="GO" id="GO:0006508">
    <property type="term" value="P:proteolysis"/>
    <property type="evidence" value="ECO:0007669"/>
    <property type="project" value="UniProtKB-KW"/>
</dbReference>
<evidence type="ECO:0000256" key="7">
    <source>
        <dbReference type="ARBA" id="ARBA00023239"/>
    </source>
</evidence>
<dbReference type="Pfam" id="PF02586">
    <property type="entry name" value="SRAP"/>
    <property type="match status" value="1"/>
</dbReference>
<dbReference type="AlphaFoldDB" id="A0A420PK25"/>
<name>A0A420PK25_FUSOX</name>
<comment type="similarity">
    <text evidence="1">Belongs to the SOS response-associated peptidase family.</text>
</comment>
<dbReference type="Gene3D" id="3.90.1680.10">
    <property type="entry name" value="SOS response associated peptidase-like"/>
    <property type="match status" value="1"/>
</dbReference>
<dbReference type="VEuPathDB" id="FungiDB:FOZG_09694"/>
<protein>
    <recommendedName>
        <fullName evidence="11">DUF159 domain protein</fullName>
    </recommendedName>
</protein>
<keyword evidence="5" id="KW-0190">Covalent protein-DNA linkage</keyword>
<reference evidence="9 10" key="1">
    <citation type="journal article" date="2018" name="Sci. Rep.">
        <title>Characterisation of pathogen-specific regions and novel effector candidates in Fusarium oxysporum f. sp. cepae.</title>
        <authorList>
            <person name="Armitage A.D."/>
            <person name="Taylor A."/>
            <person name="Sobczyk M.K."/>
            <person name="Baxter L."/>
            <person name="Greenfield B.P."/>
            <person name="Bates H.J."/>
            <person name="Wilson F."/>
            <person name="Jackson A.C."/>
            <person name="Ott S."/>
            <person name="Harrison R.J."/>
            <person name="Clarkson J.P."/>
        </authorList>
    </citation>
    <scope>NUCLEOTIDE SEQUENCE [LARGE SCALE GENOMIC DNA]</scope>
    <source>
        <strain evidence="9 10">Fo_A28</strain>
    </source>
</reference>
<organism evidence="9 10">
    <name type="scientific">Fusarium oxysporum</name>
    <name type="common">Fusarium vascular wilt</name>
    <dbReference type="NCBI Taxonomy" id="5507"/>
    <lineage>
        <taxon>Eukaryota</taxon>
        <taxon>Fungi</taxon>
        <taxon>Dikarya</taxon>
        <taxon>Ascomycota</taxon>
        <taxon>Pezizomycotina</taxon>
        <taxon>Sordariomycetes</taxon>
        <taxon>Hypocreomycetidae</taxon>
        <taxon>Hypocreales</taxon>
        <taxon>Nectriaceae</taxon>
        <taxon>Fusarium</taxon>
        <taxon>Fusarium oxysporum species complex</taxon>
    </lineage>
</organism>
<proteinExistence type="inferred from homology"/>
<evidence type="ECO:0000256" key="5">
    <source>
        <dbReference type="ARBA" id="ARBA00023124"/>
    </source>
</evidence>
<dbReference type="VEuPathDB" id="FungiDB:FOIG_06932"/>
<dbReference type="GO" id="GO:0003697">
    <property type="term" value="F:single-stranded DNA binding"/>
    <property type="evidence" value="ECO:0007669"/>
    <property type="project" value="InterPro"/>
</dbReference>
<feature type="region of interest" description="Disordered" evidence="8">
    <location>
        <begin position="325"/>
        <end position="367"/>
    </location>
</feature>
<dbReference type="Proteomes" id="UP000285860">
    <property type="component" value="Unassembled WGS sequence"/>
</dbReference>
<evidence type="ECO:0000256" key="4">
    <source>
        <dbReference type="ARBA" id="ARBA00022801"/>
    </source>
</evidence>
<dbReference type="InterPro" id="IPR003738">
    <property type="entry name" value="SRAP"/>
</dbReference>
<sequence>MCGRYALALRPSQIRQMLEEDGLEIDDAPEDVGDGAPRSSYNFAPGYHGVVYRASTSDQNTTREDEPREKQNDATQDPKYPKDYIKYKLQSMKWGLVPSWTRRNPDYGSMLKTINCRDDSLSSPGGMWASMKTRKRCIVIAQGFYEWLKNGKERLPYYVTRKDAHLMCFAGLWDRVQFEGSGETLYSYTIITTSTNPELKFLHDRMPVIFDPNSSSIATWLDPSRKHWSDELQGLLKPFEGDLDVYRVSQDVGKVGNNSPTFIVPLDSKANKSNIMNFFNNDHQGNQKSLQPAIDKGAQVLKGENEKQSGTVRKDTRLVAEGSKAVKRKANESLDPYDALEGNPKRQHRGHVSALKNKRQDKEKYKEEGLRKITRFFNSKE</sequence>
<dbReference type="GO" id="GO:0008233">
    <property type="term" value="F:peptidase activity"/>
    <property type="evidence" value="ECO:0007669"/>
    <property type="project" value="UniProtKB-KW"/>
</dbReference>
<dbReference type="GO" id="GO:0106300">
    <property type="term" value="P:protein-DNA covalent cross-linking repair"/>
    <property type="evidence" value="ECO:0007669"/>
    <property type="project" value="InterPro"/>
</dbReference>
<keyword evidence="3" id="KW-0227">DNA damage</keyword>
<feature type="region of interest" description="Disordered" evidence="8">
    <location>
        <begin position="26"/>
        <end position="80"/>
    </location>
</feature>
<dbReference type="EMBL" id="MRCY01000182">
    <property type="protein sequence ID" value="RKK92852.1"/>
    <property type="molecule type" value="Genomic_DNA"/>
</dbReference>
<evidence type="ECO:0000256" key="1">
    <source>
        <dbReference type="ARBA" id="ARBA00008136"/>
    </source>
</evidence>
<dbReference type="VEuPathDB" id="FungiDB:FOMG_06989"/>
<gene>
    <name evidence="9" type="ORF">BFJ68_g15750</name>
</gene>
<dbReference type="VEuPathDB" id="FungiDB:FOC4_g10014045"/>
<evidence type="ECO:0000313" key="10">
    <source>
        <dbReference type="Proteomes" id="UP000285860"/>
    </source>
</evidence>
<keyword evidence="2" id="KW-0645">Protease</keyword>
<feature type="compositionally biased region" description="Basic and acidic residues" evidence="8">
    <location>
        <begin position="61"/>
        <end position="72"/>
    </location>
</feature>
<comment type="caution">
    <text evidence="9">The sequence shown here is derived from an EMBL/GenBank/DDBJ whole genome shotgun (WGS) entry which is preliminary data.</text>
</comment>
<feature type="compositionally biased region" description="Basic and acidic residues" evidence="8">
    <location>
        <begin position="358"/>
        <end position="367"/>
    </location>
</feature>
<dbReference type="PANTHER" id="PTHR13604:SF0">
    <property type="entry name" value="ABASIC SITE PROCESSING PROTEIN HMCES"/>
    <property type="match status" value="1"/>
</dbReference>
<evidence type="ECO:0000256" key="8">
    <source>
        <dbReference type="SAM" id="MobiDB-lite"/>
    </source>
</evidence>
<dbReference type="PANTHER" id="PTHR13604">
    <property type="entry name" value="DC12-RELATED"/>
    <property type="match status" value="1"/>
</dbReference>
<evidence type="ECO:0000313" key="9">
    <source>
        <dbReference type="EMBL" id="RKK92852.1"/>
    </source>
</evidence>
<evidence type="ECO:0000256" key="2">
    <source>
        <dbReference type="ARBA" id="ARBA00022670"/>
    </source>
</evidence>
<keyword evidence="7" id="KW-0456">Lyase</keyword>
<dbReference type="InterPro" id="IPR036590">
    <property type="entry name" value="SRAP-like"/>
</dbReference>
<evidence type="ECO:0000256" key="6">
    <source>
        <dbReference type="ARBA" id="ARBA00023125"/>
    </source>
</evidence>
<accession>A0A420PK25</accession>
<keyword evidence="6" id="KW-0238">DNA-binding</keyword>
<dbReference type="GO" id="GO:0016829">
    <property type="term" value="F:lyase activity"/>
    <property type="evidence" value="ECO:0007669"/>
    <property type="project" value="UniProtKB-KW"/>
</dbReference>
<evidence type="ECO:0000256" key="3">
    <source>
        <dbReference type="ARBA" id="ARBA00022763"/>
    </source>
</evidence>
<dbReference type="VEuPathDB" id="FungiDB:HZS61_004133"/>
<feature type="compositionally biased region" description="Basic residues" evidence="8">
    <location>
        <begin position="345"/>
        <end position="357"/>
    </location>
</feature>
<dbReference type="SUPFAM" id="SSF143081">
    <property type="entry name" value="BB1717-like"/>
    <property type="match status" value="1"/>
</dbReference>
<keyword evidence="4" id="KW-0378">Hydrolase</keyword>
<dbReference type="VEuPathDB" id="FungiDB:FOC1_g10013014"/>